<organism evidence="1 2">
    <name type="scientific">Methanothrix soehngenii (strain ATCC 5969 / DSM 3671 / JCM 10134 / NBRC 103675 / OCM 69 / GP-6)</name>
    <name type="common">Methanosaeta concilii</name>
    <dbReference type="NCBI Taxonomy" id="990316"/>
    <lineage>
        <taxon>Archaea</taxon>
        <taxon>Methanobacteriati</taxon>
        <taxon>Methanobacteriota</taxon>
        <taxon>Stenosarchaea group</taxon>
        <taxon>Methanomicrobia</taxon>
        <taxon>Methanotrichales</taxon>
        <taxon>Methanotrichaceae</taxon>
        <taxon>Methanothrix</taxon>
    </lineage>
</organism>
<evidence type="ECO:0000313" key="1">
    <source>
        <dbReference type="EMBL" id="AEB67650.1"/>
    </source>
</evidence>
<dbReference type="AlphaFoldDB" id="F4BYE5"/>
<dbReference type="Proteomes" id="UP000007807">
    <property type="component" value="Chromosome"/>
</dbReference>
<dbReference type="GeneID" id="10460561"/>
<dbReference type="KEGG" id="mcj:MCON_0871"/>
<proteinExistence type="predicted"/>
<sequence length="61" mass="7094">MDEDCVERIYKDAEDLFLSVKLRKGNKVSLDEVIAEIGEHVVEDADSTEIIRKMRDRSYGY</sequence>
<evidence type="ECO:0000313" key="2">
    <source>
        <dbReference type="Proteomes" id="UP000007807"/>
    </source>
</evidence>
<dbReference type="OrthoDB" id="102600at2157"/>
<name>F4BYE5_METSG</name>
<accession>F4BYE5</accession>
<gene>
    <name evidence="1" type="ordered locus">MCON_0871</name>
</gene>
<keyword evidence="2" id="KW-1185">Reference proteome</keyword>
<dbReference type="EMBL" id="CP002565">
    <property type="protein sequence ID" value="AEB67650.1"/>
    <property type="molecule type" value="Genomic_DNA"/>
</dbReference>
<reference evidence="1 2" key="1">
    <citation type="journal article" date="2011" name="J. Bacteriol.">
        <title>Complete genome sequence of Methanosaeta concilii, a specialist in aceticlastic methanogenesis.</title>
        <authorList>
            <person name="Barber R.D."/>
            <person name="Zhang L."/>
            <person name="Harnack M."/>
            <person name="Olson M.V."/>
            <person name="Kaul R."/>
            <person name="Ingram-Smith C."/>
            <person name="Smith K.S."/>
        </authorList>
    </citation>
    <scope>NUCLEOTIDE SEQUENCE [LARGE SCALE GENOMIC DNA]</scope>
    <source>
        <strain evidence="2">ATCC 5969 / DSM 3671 / JCM 10134 / NBRC 103675 / OCM 69 / GP-6</strain>
    </source>
</reference>
<dbReference type="HOGENOM" id="CLU_2911495_0_0_2"/>
<dbReference type="InParanoid" id="F4BYE5"/>
<dbReference type="STRING" id="990316.MCON_0871"/>
<dbReference type="RefSeq" id="WP_013718705.1">
    <property type="nucleotide sequence ID" value="NC_015416.1"/>
</dbReference>
<protein>
    <submittedName>
        <fullName evidence="1">Uncharacterized protein</fullName>
    </submittedName>
</protein>